<dbReference type="CDD" id="cd00075">
    <property type="entry name" value="HATPase"/>
    <property type="match status" value="1"/>
</dbReference>
<dbReference type="InterPro" id="IPR005467">
    <property type="entry name" value="His_kinase_dom"/>
</dbReference>
<dbReference type="EC" id="2.7.13.3" evidence="2"/>
<organism evidence="10 11">
    <name type="scientific">Candidatus Magasanikbacteria bacterium GW2011_GWA2_37_8</name>
    <dbReference type="NCBI Taxonomy" id="1619036"/>
    <lineage>
        <taxon>Bacteria</taxon>
        <taxon>Candidatus Magasanikiibacteriota</taxon>
    </lineage>
</organism>
<evidence type="ECO:0000256" key="4">
    <source>
        <dbReference type="ARBA" id="ARBA00022679"/>
    </source>
</evidence>
<feature type="transmembrane region" description="Helical" evidence="8">
    <location>
        <begin position="156"/>
        <end position="177"/>
    </location>
</feature>
<keyword evidence="5 10" id="KW-0418">Kinase</keyword>
<keyword evidence="8" id="KW-0812">Transmembrane</keyword>
<dbReference type="SUPFAM" id="SSF55874">
    <property type="entry name" value="ATPase domain of HSP90 chaperone/DNA topoisomerase II/histidine kinase"/>
    <property type="match status" value="1"/>
</dbReference>
<dbReference type="AlphaFoldDB" id="A0A0G0HCD7"/>
<evidence type="ECO:0000256" key="2">
    <source>
        <dbReference type="ARBA" id="ARBA00012438"/>
    </source>
</evidence>
<dbReference type="PROSITE" id="PS50109">
    <property type="entry name" value="HIS_KIN"/>
    <property type="match status" value="1"/>
</dbReference>
<feature type="domain" description="Histidine kinase" evidence="9">
    <location>
        <begin position="332"/>
        <end position="552"/>
    </location>
</feature>
<dbReference type="PANTHER" id="PTHR43711">
    <property type="entry name" value="TWO-COMPONENT HISTIDINE KINASE"/>
    <property type="match status" value="1"/>
</dbReference>
<feature type="transmembrane region" description="Helical" evidence="8">
    <location>
        <begin position="56"/>
        <end position="81"/>
    </location>
</feature>
<comment type="caution">
    <text evidence="10">The sequence shown here is derived from an EMBL/GenBank/DDBJ whole genome shotgun (WGS) entry which is preliminary data.</text>
</comment>
<feature type="transmembrane region" description="Helical" evidence="8">
    <location>
        <begin position="274"/>
        <end position="292"/>
    </location>
</feature>
<dbReference type="CDD" id="cd00082">
    <property type="entry name" value="HisKA"/>
    <property type="match status" value="1"/>
</dbReference>
<feature type="transmembrane region" description="Helical" evidence="8">
    <location>
        <begin position="189"/>
        <end position="208"/>
    </location>
</feature>
<sequence>MFFNCLDSFPTFLGLFDPSIAPILLYYSYIPIILVSLFFGFYVYFKSKQSLLAKYLFAIAISFSLFILNEIIQWIAVPIALVNFGWAMAPLFQALVWIFTIYFFYYFLEKKSMPWRGQILLLIAFLPIIIFLPSRFNIVYFDIQNCEAGQIGPLWYYLYALQIISTIWLLVWGIVKYRHTAVRKVKDQIILLAVGVSFFLFTFSLSNILGEIFQTYEINLVGPIGMVLFIGLLAYLIIEYKIFNIKLFAAQALLVGMVVLVGSQFFFIKTVANQILTAITLVLVTVFGWRLARSVKKEIASKERFERLTVELKTANLQLKEVDQQKTEFLSIASHQLRTPLSILKGYIELIQDGAYGKTTKAMYETLGQMDESNERLIKLVDEFLDITRIEQGRTKFVFASHNLNDLLTSVVKELTDRAGDKSISISLKILEGKNSELIMDDEKIRHVVFNFIDNAIKYSETGVIKVAARLDGNGVEVTVKDSGLGFDKEDEANFFQKFYRGKNVKGTNVTGTGLGLYVCRKFIETHGGKVWAHSFGLGKGSEFGFWIPVQQLVDDKGKA</sequence>
<keyword evidence="3" id="KW-0597">Phosphoprotein</keyword>
<evidence type="ECO:0000256" key="7">
    <source>
        <dbReference type="ARBA" id="ARBA00023136"/>
    </source>
</evidence>
<dbReference type="FunFam" id="1.10.287.130:FF:000001">
    <property type="entry name" value="Two-component sensor histidine kinase"/>
    <property type="match status" value="1"/>
</dbReference>
<dbReference type="SMART" id="SM00387">
    <property type="entry name" value="HATPase_c"/>
    <property type="match status" value="1"/>
</dbReference>
<protein>
    <recommendedName>
        <fullName evidence="2">histidine kinase</fullName>
        <ecNumber evidence="2">2.7.13.3</ecNumber>
    </recommendedName>
</protein>
<evidence type="ECO:0000313" key="11">
    <source>
        <dbReference type="Proteomes" id="UP000034333"/>
    </source>
</evidence>
<feature type="transmembrane region" description="Helical" evidence="8">
    <location>
        <begin position="247"/>
        <end position="268"/>
    </location>
</feature>
<accession>A0A0G0HCD7</accession>
<evidence type="ECO:0000313" key="10">
    <source>
        <dbReference type="EMBL" id="KKQ40848.1"/>
    </source>
</evidence>
<dbReference type="Gene3D" id="1.10.287.130">
    <property type="match status" value="1"/>
</dbReference>
<dbReference type="Gene3D" id="3.30.565.10">
    <property type="entry name" value="Histidine kinase-like ATPase, C-terminal domain"/>
    <property type="match status" value="1"/>
</dbReference>
<gene>
    <name evidence="10" type="ORF">US58_C0012G0057</name>
</gene>
<dbReference type="SMART" id="SM00388">
    <property type="entry name" value="HisKA"/>
    <property type="match status" value="1"/>
</dbReference>
<keyword evidence="7 8" id="KW-0472">Membrane</keyword>
<keyword evidence="4" id="KW-0808">Transferase</keyword>
<feature type="transmembrane region" description="Helical" evidence="8">
    <location>
        <begin position="20"/>
        <end position="44"/>
    </location>
</feature>
<evidence type="ECO:0000256" key="6">
    <source>
        <dbReference type="ARBA" id="ARBA00023012"/>
    </source>
</evidence>
<feature type="transmembrane region" description="Helical" evidence="8">
    <location>
        <begin position="119"/>
        <end position="136"/>
    </location>
</feature>
<dbReference type="InterPro" id="IPR003661">
    <property type="entry name" value="HisK_dim/P_dom"/>
</dbReference>
<evidence type="ECO:0000256" key="5">
    <source>
        <dbReference type="ARBA" id="ARBA00022777"/>
    </source>
</evidence>
<dbReference type="STRING" id="1619036.US58_C0012G0057"/>
<feature type="transmembrane region" description="Helical" evidence="8">
    <location>
        <begin position="87"/>
        <end position="107"/>
    </location>
</feature>
<dbReference type="InterPro" id="IPR004358">
    <property type="entry name" value="Sig_transdc_His_kin-like_C"/>
</dbReference>
<dbReference type="Pfam" id="PF02518">
    <property type="entry name" value="HATPase_c"/>
    <property type="match status" value="1"/>
</dbReference>
<dbReference type="GO" id="GO:0000155">
    <property type="term" value="F:phosphorelay sensor kinase activity"/>
    <property type="evidence" value="ECO:0007669"/>
    <property type="project" value="InterPro"/>
</dbReference>
<proteinExistence type="predicted"/>
<feature type="transmembrane region" description="Helical" evidence="8">
    <location>
        <begin position="220"/>
        <end position="238"/>
    </location>
</feature>
<dbReference type="InterPro" id="IPR036097">
    <property type="entry name" value="HisK_dim/P_sf"/>
</dbReference>
<dbReference type="EMBL" id="LBTN01000012">
    <property type="protein sequence ID" value="KKQ40848.1"/>
    <property type="molecule type" value="Genomic_DNA"/>
</dbReference>
<evidence type="ECO:0000256" key="8">
    <source>
        <dbReference type="SAM" id="Phobius"/>
    </source>
</evidence>
<dbReference type="SUPFAM" id="SSF47384">
    <property type="entry name" value="Homodimeric domain of signal transducing histidine kinase"/>
    <property type="match status" value="1"/>
</dbReference>
<dbReference type="InterPro" id="IPR050736">
    <property type="entry name" value="Sensor_HK_Regulatory"/>
</dbReference>
<comment type="catalytic activity">
    <reaction evidence="1">
        <text>ATP + protein L-histidine = ADP + protein N-phospho-L-histidine.</text>
        <dbReference type="EC" id="2.7.13.3"/>
    </reaction>
</comment>
<dbReference type="InterPro" id="IPR003594">
    <property type="entry name" value="HATPase_dom"/>
</dbReference>
<dbReference type="PRINTS" id="PR00344">
    <property type="entry name" value="BCTRLSENSOR"/>
</dbReference>
<reference evidence="10 11" key="1">
    <citation type="journal article" date="2015" name="Nature">
        <title>rRNA introns, odd ribosomes, and small enigmatic genomes across a large radiation of phyla.</title>
        <authorList>
            <person name="Brown C.T."/>
            <person name="Hug L.A."/>
            <person name="Thomas B.C."/>
            <person name="Sharon I."/>
            <person name="Castelle C.J."/>
            <person name="Singh A."/>
            <person name="Wilkins M.J."/>
            <person name="Williams K.H."/>
            <person name="Banfield J.F."/>
        </authorList>
    </citation>
    <scope>NUCLEOTIDE SEQUENCE [LARGE SCALE GENOMIC DNA]</scope>
</reference>
<keyword evidence="6" id="KW-0902">Two-component regulatory system</keyword>
<dbReference type="PANTHER" id="PTHR43711:SF30">
    <property type="entry name" value="HISTIDINE KINASE"/>
    <property type="match status" value="1"/>
</dbReference>
<dbReference type="Pfam" id="PF00512">
    <property type="entry name" value="HisKA"/>
    <property type="match status" value="1"/>
</dbReference>
<keyword evidence="8" id="KW-1133">Transmembrane helix</keyword>
<dbReference type="InterPro" id="IPR036890">
    <property type="entry name" value="HATPase_C_sf"/>
</dbReference>
<evidence type="ECO:0000256" key="3">
    <source>
        <dbReference type="ARBA" id="ARBA00022553"/>
    </source>
</evidence>
<name>A0A0G0HCD7_9BACT</name>
<dbReference type="FunFam" id="3.30.565.10:FF:000006">
    <property type="entry name" value="Sensor histidine kinase WalK"/>
    <property type="match status" value="1"/>
</dbReference>
<evidence type="ECO:0000259" key="9">
    <source>
        <dbReference type="PROSITE" id="PS50109"/>
    </source>
</evidence>
<evidence type="ECO:0000256" key="1">
    <source>
        <dbReference type="ARBA" id="ARBA00000085"/>
    </source>
</evidence>
<dbReference type="Proteomes" id="UP000034333">
    <property type="component" value="Unassembled WGS sequence"/>
</dbReference>